<dbReference type="RefSeq" id="WP_092017594.1">
    <property type="nucleotide sequence ID" value="NZ_FOXH01000006.1"/>
</dbReference>
<gene>
    <name evidence="3" type="ORF">SAMN04515674_10659</name>
</gene>
<dbReference type="InterPro" id="IPR050640">
    <property type="entry name" value="Bact_2-comp_sensor_kinase"/>
</dbReference>
<proteinExistence type="predicted"/>
<evidence type="ECO:0000256" key="1">
    <source>
        <dbReference type="SAM" id="Phobius"/>
    </source>
</evidence>
<keyword evidence="1" id="KW-0812">Transmembrane</keyword>
<feature type="transmembrane region" description="Helical" evidence="1">
    <location>
        <begin position="47"/>
        <end position="66"/>
    </location>
</feature>
<dbReference type="Proteomes" id="UP000199306">
    <property type="component" value="Unassembled WGS sequence"/>
</dbReference>
<evidence type="ECO:0000313" key="3">
    <source>
        <dbReference type="EMBL" id="SFP82689.1"/>
    </source>
</evidence>
<dbReference type="Pfam" id="PF06580">
    <property type="entry name" value="His_kinase"/>
    <property type="match status" value="1"/>
</dbReference>
<keyword evidence="3" id="KW-0808">Transferase</keyword>
<name>A0A1I5TI10_9BACT</name>
<evidence type="ECO:0000259" key="2">
    <source>
        <dbReference type="Pfam" id="PF06580"/>
    </source>
</evidence>
<dbReference type="PANTHER" id="PTHR34220">
    <property type="entry name" value="SENSOR HISTIDINE KINASE YPDA"/>
    <property type="match status" value="1"/>
</dbReference>
<dbReference type="OrthoDB" id="9792992at2"/>
<dbReference type="PANTHER" id="PTHR34220:SF7">
    <property type="entry name" value="SENSOR HISTIDINE KINASE YPDA"/>
    <property type="match status" value="1"/>
</dbReference>
<keyword evidence="1" id="KW-1133">Transmembrane helix</keyword>
<keyword evidence="1" id="KW-0472">Membrane</keyword>
<keyword evidence="4" id="KW-1185">Reference proteome</keyword>
<dbReference type="GO" id="GO:0016020">
    <property type="term" value="C:membrane"/>
    <property type="evidence" value="ECO:0007669"/>
    <property type="project" value="InterPro"/>
</dbReference>
<dbReference type="Gene3D" id="3.30.565.10">
    <property type="entry name" value="Histidine kinase-like ATPase, C-terminal domain"/>
    <property type="match status" value="1"/>
</dbReference>
<dbReference type="InterPro" id="IPR010559">
    <property type="entry name" value="Sig_transdc_His_kin_internal"/>
</dbReference>
<feature type="transmembrane region" description="Helical" evidence="1">
    <location>
        <begin position="78"/>
        <end position="96"/>
    </location>
</feature>
<evidence type="ECO:0000313" key="4">
    <source>
        <dbReference type="Proteomes" id="UP000199306"/>
    </source>
</evidence>
<dbReference type="EMBL" id="FOXH01000006">
    <property type="protein sequence ID" value="SFP82689.1"/>
    <property type="molecule type" value="Genomic_DNA"/>
</dbReference>
<accession>A0A1I5TI10</accession>
<sequence length="349" mass="41485">MQSFIQRNRILLLHVSFWGLYFSFFYYQVSSPKHGEEISFFKAFIDSFVQVGFVMLAAYTNYFFFLPRFLKDKNWLNYLVQFSVFFIILMICFIWTKRYVIQLFYAQFMRMGYFSSQMFVVQVTMGTLFIVIFIGMLRFAEDWFELEAKKKEVENEKLMAELRFLKAQINPHFLFNTLNNLYYLAFTQSPNTTEVIAKLSQMMRYMIYDSNHPKVLLSKELEYMENYISLEKLRLNDQIPIEFEVKGHTNEVLIVPLILITFLENAFKHGVSNNVSDAYVKVNLTLDHKNCIYSVENSKLPPNTSTLPEKSGIGLQNLQRRLELSYPDKYELEIRDQPLYYAVTLKLQL</sequence>
<reference evidence="3 4" key="1">
    <citation type="submission" date="2016-10" db="EMBL/GenBank/DDBJ databases">
        <authorList>
            <person name="de Groot N.N."/>
        </authorList>
    </citation>
    <scope>NUCLEOTIDE SEQUENCE [LARGE SCALE GENOMIC DNA]</scope>
    <source>
        <strain evidence="4">E92,LMG 26720,CCM 7988</strain>
    </source>
</reference>
<feature type="domain" description="Signal transduction histidine kinase internal region" evidence="2">
    <location>
        <begin position="160"/>
        <end position="238"/>
    </location>
</feature>
<dbReference type="InterPro" id="IPR036890">
    <property type="entry name" value="HATPase_C_sf"/>
</dbReference>
<dbReference type="STRING" id="1079859.SAMN04515674_10659"/>
<feature type="transmembrane region" description="Helical" evidence="1">
    <location>
        <begin position="10"/>
        <end position="27"/>
    </location>
</feature>
<dbReference type="GO" id="GO:0000155">
    <property type="term" value="F:phosphorelay sensor kinase activity"/>
    <property type="evidence" value="ECO:0007669"/>
    <property type="project" value="InterPro"/>
</dbReference>
<keyword evidence="3" id="KW-0418">Kinase</keyword>
<feature type="transmembrane region" description="Helical" evidence="1">
    <location>
        <begin position="116"/>
        <end position="140"/>
    </location>
</feature>
<organism evidence="3 4">
    <name type="scientific">Pseudarcicella hirudinis</name>
    <dbReference type="NCBI Taxonomy" id="1079859"/>
    <lineage>
        <taxon>Bacteria</taxon>
        <taxon>Pseudomonadati</taxon>
        <taxon>Bacteroidota</taxon>
        <taxon>Cytophagia</taxon>
        <taxon>Cytophagales</taxon>
        <taxon>Flectobacillaceae</taxon>
        <taxon>Pseudarcicella</taxon>
    </lineage>
</organism>
<protein>
    <submittedName>
        <fullName evidence="3">Histidine kinase</fullName>
    </submittedName>
</protein>
<dbReference type="AlphaFoldDB" id="A0A1I5TI10"/>